<gene>
    <name evidence="1" type="ORF">SCUD_LOCUS23101</name>
</gene>
<sequence>MDPPYPPTHLKRRIFALRHLSLVNNTPAARKQFNPLDGCAIPVRINPFDSINHTSINNLTSSPASANGLRLMGKNANANNNNINAAISLAAALAAVRTTTTANNNSNNQPDPLQTQLLSQLNGIPQQLPGVIG</sequence>
<dbReference type="AlphaFoldDB" id="A0A183L6Y1"/>
<organism evidence="3">
    <name type="scientific">Schistosoma curassoni</name>
    <dbReference type="NCBI Taxonomy" id="6186"/>
    <lineage>
        <taxon>Eukaryota</taxon>
        <taxon>Metazoa</taxon>
        <taxon>Spiralia</taxon>
        <taxon>Lophotrochozoa</taxon>
        <taxon>Platyhelminthes</taxon>
        <taxon>Trematoda</taxon>
        <taxon>Digenea</taxon>
        <taxon>Strigeidida</taxon>
        <taxon>Schistosomatoidea</taxon>
        <taxon>Schistosomatidae</taxon>
        <taxon>Schistosoma</taxon>
    </lineage>
</organism>
<dbReference type="WBParaSite" id="SCUD_0002310301-mRNA-1">
    <property type="protein sequence ID" value="SCUD_0002310301-mRNA-1"/>
    <property type="gene ID" value="SCUD_0002310301"/>
</dbReference>
<evidence type="ECO:0000313" key="3">
    <source>
        <dbReference type="WBParaSite" id="SCUD_0002310301-mRNA-1"/>
    </source>
</evidence>
<protein>
    <submittedName>
        <fullName evidence="1 3">Uncharacterized protein</fullName>
    </submittedName>
</protein>
<evidence type="ECO:0000313" key="1">
    <source>
        <dbReference type="EMBL" id="VDP81380.1"/>
    </source>
</evidence>
<evidence type="ECO:0000313" key="2">
    <source>
        <dbReference type="Proteomes" id="UP000279833"/>
    </source>
</evidence>
<reference evidence="3" key="1">
    <citation type="submission" date="2016-06" db="UniProtKB">
        <authorList>
            <consortium name="WormBaseParasite"/>
        </authorList>
    </citation>
    <scope>IDENTIFICATION</scope>
</reference>
<proteinExistence type="predicted"/>
<dbReference type="Proteomes" id="UP000279833">
    <property type="component" value="Unassembled WGS sequence"/>
</dbReference>
<name>A0A183L6Y1_9TREM</name>
<dbReference type="EMBL" id="UZAK01052074">
    <property type="protein sequence ID" value="VDP81380.1"/>
    <property type="molecule type" value="Genomic_DNA"/>
</dbReference>
<keyword evidence="2" id="KW-1185">Reference proteome</keyword>
<reference evidence="1 2" key="2">
    <citation type="submission" date="2018-11" db="EMBL/GenBank/DDBJ databases">
        <authorList>
            <consortium name="Pathogen Informatics"/>
        </authorList>
    </citation>
    <scope>NUCLEOTIDE SEQUENCE [LARGE SCALE GENOMIC DNA]</scope>
    <source>
        <strain evidence="1">Dakar</strain>
        <strain evidence="2">Dakar, Senegal</strain>
    </source>
</reference>
<accession>A0A183L6Y1</accession>